<organism evidence="1 2">
    <name type="scientific">Piloderma croceum (strain F 1598)</name>
    <dbReference type="NCBI Taxonomy" id="765440"/>
    <lineage>
        <taxon>Eukaryota</taxon>
        <taxon>Fungi</taxon>
        <taxon>Dikarya</taxon>
        <taxon>Basidiomycota</taxon>
        <taxon>Agaricomycotina</taxon>
        <taxon>Agaricomycetes</taxon>
        <taxon>Agaricomycetidae</taxon>
        <taxon>Atheliales</taxon>
        <taxon>Atheliaceae</taxon>
        <taxon>Piloderma</taxon>
    </lineage>
</organism>
<evidence type="ECO:0000313" key="1">
    <source>
        <dbReference type="EMBL" id="KIM83398.1"/>
    </source>
</evidence>
<dbReference type="Proteomes" id="UP000054166">
    <property type="component" value="Unassembled WGS sequence"/>
</dbReference>
<dbReference type="InParanoid" id="A0A0C3BAS6"/>
<reference evidence="1 2" key="1">
    <citation type="submission" date="2014-04" db="EMBL/GenBank/DDBJ databases">
        <authorList>
            <consortium name="DOE Joint Genome Institute"/>
            <person name="Kuo A."/>
            <person name="Tarkka M."/>
            <person name="Buscot F."/>
            <person name="Kohler A."/>
            <person name="Nagy L.G."/>
            <person name="Floudas D."/>
            <person name="Copeland A."/>
            <person name="Barry K.W."/>
            <person name="Cichocki N."/>
            <person name="Veneault-Fourrey C."/>
            <person name="LaButti K."/>
            <person name="Lindquist E.A."/>
            <person name="Lipzen A."/>
            <person name="Lundell T."/>
            <person name="Morin E."/>
            <person name="Murat C."/>
            <person name="Sun H."/>
            <person name="Tunlid A."/>
            <person name="Henrissat B."/>
            <person name="Grigoriev I.V."/>
            <person name="Hibbett D.S."/>
            <person name="Martin F."/>
            <person name="Nordberg H.P."/>
            <person name="Cantor M.N."/>
            <person name="Hua S.X."/>
        </authorList>
    </citation>
    <scope>NUCLEOTIDE SEQUENCE [LARGE SCALE GENOMIC DNA]</scope>
    <source>
        <strain evidence="1 2">F 1598</strain>
    </source>
</reference>
<protein>
    <submittedName>
        <fullName evidence="1">Uncharacterized protein</fullName>
    </submittedName>
</protein>
<proteinExistence type="predicted"/>
<reference evidence="2" key="2">
    <citation type="submission" date="2015-01" db="EMBL/GenBank/DDBJ databases">
        <title>Evolutionary Origins and Diversification of the Mycorrhizal Mutualists.</title>
        <authorList>
            <consortium name="DOE Joint Genome Institute"/>
            <consortium name="Mycorrhizal Genomics Consortium"/>
            <person name="Kohler A."/>
            <person name="Kuo A."/>
            <person name="Nagy L.G."/>
            <person name="Floudas D."/>
            <person name="Copeland A."/>
            <person name="Barry K.W."/>
            <person name="Cichocki N."/>
            <person name="Veneault-Fourrey C."/>
            <person name="LaButti K."/>
            <person name="Lindquist E.A."/>
            <person name="Lipzen A."/>
            <person name="Lundell T."/>
            <person name="Morin E."/>
            <person name="Murat C."/>
            <person name="Riley R."/>
            <person name="Ohm R."/>
            <person name="Sun H."/>
            <person name="Tunlid A."/>
            <person name="Henrissat B."/>
            <person name="Grigoriev I.V."/>
            <person name="Hibbett D.S."/>
            <person name="Martin F."/>
        </authorList>
    </citation>
    <scope>NUCLEOTIDE SEQUENCE [LARGE SCALE GENOMIC DNA]</scope>
    <source>
        <strain evidence="2">F 1598</strain>
    </source>
</reference>
<gene>
    <name evidence="1" type="ORF">PILCRDRAFT_442185</name>
</gene>
<dbReference type="AlphaFoldDB" id="A0A0C3BAS6"/>
<keyword evidence="2" id="KW-1185">Reference proteome</keyword>
<evidence type="ECO:0000313" key="2">
    <source>
        <dbReference type="Proteomes" id="UP000054166"/>
    </source>
</evidence>
<sequence>MGLGDIFGLGGGVSHSGALVSRSQTDIPLREGGRRLQVTLVAQIRMIERYEALYLEFKYRTAATNREDSYHCYARLQHSESHLQQAGIASSPSILKVCYVKIMTMMYVEIQAGDTVPE</sequence>
<dbReference type="HOGENOM" id="CLU_2074033_0_0_1"/>
<name>A0A0C3BAS6_PILCF</name>
<dbReference type="EMBL" id="KN832991">
    <property type="protein sequence ID" value="KIM83398.1"/>
    <property type="molecule type" value="Genomic_DNA"/>
</dbReference>
<accession>A0A0C3BAS6</accession>